<evidence type="ECO:0000313" key="2">
    <source>
        <dbReference type="Proteomes" id="UP000001976"/>
    </source>
</evidence>
<proteinExistence type="predicted"/>
<keyword evidence="2" id="KW-1185">Reference proteome</keyword>
<dbReference type="Gene3D" id="2.60.120.580">
    <property type="entry name" value="Acetamidase/Formamidase-like domains"/>
    <property type="match status" value="2"/>
</dbReference>
<organism evidence="1 2">
    <name type="scientific">Rhizobium meliloti (strain 1021)</name>
    <name type="common">Ensifer meliloti</name>
    <name type="synonym">Sinorhizobium meliloti</name>
    <dbReference type="NCBI Taxonomy" id="266834"/>
    <lineage>
        <taxon>Bacteria</taxon>
        <taxon>Pseudomonadati</taxon>
        <taxon>Pseudomonadota</taxon>
        <taxon>Alphaproteobacteria</taxon>
        <taxon>Hyphomicrobiales</taxon>
        <taxon>Rhizobiaceae</taxon>
        <taxon>Sinorhizobium/Ensifer group</taxon>
        <taxon>Sinorhizobium</taxon>
    </lineage>
</organism>
<dbReference type="EC" id="3.5.1.-" evidence="1"/>
<dbReference type="KEGG" id="sme:SMc04290"/>
<dbReference type="InterPro" id="IPR004304">
    <property type="entry name" value="FmdA_AmdA"/>
</dbReference>
<name>Q92P43_RHIME</name>
<dbReference type="EnsemblBacteria" id="CAC46529">
    <property type="protein sequence ID" value="CAC46529"/>
    <property type="gene ID" value="SMc04290"/>
</dbReference>
<dbReference type="OrthoDB" id="9785236at2"/>
<keyword evidence="1" id="KW-0378">Hydrolase</keyword>
<sequence>MQKMCSNCDYTIHGRHHHYGWDHSIPPVETVAPGSRLEFNCLDSGSGHFTADSTVADVSTVDFTKVNPVTGPIYVDGAKPGDALKVTIEHFKPSGFGWTANIPGFGLLADQFAEPALTLWKYDPATLAPAAFGEFGRVPLKPFAGTIGLAPAEPGLHSVVPPRRVGGNLDIRDLAAGTTLYLPVEVEGALFSIGDTHAAQGDGEVCGTAIESAMDVVLKLELVKDANLRMPRFTTPGPVTRHLDAEGYEVTTGIGSDLMEGARAAVSGMIDLLCATRGMKPEDAYMLCSVCGDLRISEIVDQPNWVVSFYFPRIVFA</sequence>
<reference evidence="1 2" key="1">
    <citation type="journal article" date="2001" name="Proc. Natl. Acad. Sci. U.S.A.">
        <title>Analysis of the chromosome sequence of the legume symbiont Sinorhizobium meliloti strain 1021.</title>
        <authorList>
            <person name="Capela D."/>
            <person name="Barloy-Hubler F."/>
            <person name="Gouzy J."/>
            <person name="Bothe G."/>
            <person name="Ampe F."/>
            <person name="Batut J."/>
            <person name="Boistard P."/>
            <person name="Becker A."/>
            <person name="Boutry M."/>
            <person name="Cadieu E."/>
            <person name="Dreano S."/>
            <person name="Gloux S."/>
            <person name="Godrie T."/>
            <person name="Goffeau A."/>
            <person name="Kahn D."/>
            <person name="Kiss E."/>
            <person name="Lelaure V."/>
            <person name="Masuy D."/>
            <person name="Pohl T."/>
            <person name="Portetelle D."/>
            <person name="Puehler A."/>
            <person name="Purnelle B."/>
            <person name="Ramsperger U."/>
            <person name="Renard C."/>
            <person name="Thebault P."/>
            <person name="Vandenbol M."/>
            <person name="Weidner S."/>
            <person name="Galibert F."/>
        </authorList>
    </citation>
    <scope>NUCLEOTIDE SEQUENCE [LARGE SCALE GENOMIC DNA]</scope>
    <source>
        <strain evidence="1 2">1021</strain>
    </source>
</reference>
<dbReference type="GO" id="GO:0016811">
    <property type="term" value="F:hydrolase activity, acting on carbon-nitrogen (but not peptide) bonds, in linear amides"/>
    <property type="evidence" value="ECO:0007669"/>
    <property type="project" value="InterPro"/>
</dbReference>
<dbReference type="eggNOG" id="COG2421">
    <property type="taxonomic scope" value="Bacteria"/>
</dbReference>
<dbReference type="Pfam" id="PF03069">
    <property type="entry name" value="FmdA_AmdA"/>
    <property type="match status" value="2"/>
</dbReference>
<protein>
    <submittedName>
        <fullName evidence="1">Probable amidase</fullName>
        <ecNumber evidence="1">3.5.1.-</ecNumber>
    </submittedName>
</protein>
<dbReference type="PATRIC" id="fig|266834.11.peg.3398"/>
<reference evidence="2" key="2">
    <citation type="journal article" date="2001" name="Science">
        <title>The composite genome of the legume symbiont Sinorhizobium meliloti.</title>
        <authorList>
            <person name="Galibert F."/>
            <person name="Finan T.M."/>
            <person name="Long S.R."/>
            <person name="Puehler A."/>
            <person name="Abola P."/>
            <person name="Ampe F."/>
            <person name="Barloy-Hubler F."/>
            <person name="Barnett M.J."/>
            <person name="Becker A."/>
            <person name="Boistard P."/>
            <person name="Bothe G."/>
            <person name="Boutry M."/>
            <person name="Bowser L."/>
            <person name="Buhrmester J."/>
            <person name="Cadieu E."/>
            <person name="Capela D."/>
            <person name="Chain P."/>
            <person name="Cowie A."/>
            <person name="Davis R.W."/>
            <person name="Dreano S."/>
            <person name="Federspiel N.A."/>
            <person name="Fisher R.F."/>
            <person name="Gloux S."/>
            <person name="Godrie T."/>
            <person name="Goffeau A."/>
            <person name="Golding B."/>
            <person name="Gouzy J."/>
            <person name="Gurjal M."/>
            <person name="Hernandez-Lucas I."/>
            <person name="Hong A."/>
            <person name="Huizar L."/>
            <person name="Hyman R.W."/>
            <person name="Jones T."/>
            <person name="Kahn D."/>
            <person name="Kahn M.L."/>
            <person name="Kalman S."/>
            <person name="Keating D.H."/>
            <person name="Kiss E."/>
            <person name="Komp C."/>
            <person name="Lelaure V."/>
            <person name="Masuy D."/>
            <person name="Palm C."/>
            <person name="Peck M.C."/>
            <person name="Pohl T.M."/>
            <person name="Portetelle D."/>
            <person name="Purnelle B."/>
            <person name="Ramsperger U."/>
            <person name="Surzycki R."/>
            <person name="Thebault P."/>
            <person name="Vandenbol M."/>
            <person name="Vorhoelter F.J."/>
            <person name="Weidner S."/>
            <person name="Wells D.H."/>
            <person name="Wong K."/>
            <person name="Yeh K.-C."/>
            <person name="Batut J."/>
        </authorList>
    </citation>
    <scope>NUCLEOTIDE SEQUENCE [LARGE SCALE GENOMIC DNA]</scope>
    <source>
        <strain evidence="2">1021</strain>
    </source>
</reference>
<dbReference type="HOGENOM" id="CLU_032013_1_0_5"/>
<gene>
    <name evidence="1" type="ORF">SMc04290</name>
</gene>
<dbReference type="PANTHER" id="PTHR31891">
    <property type="entry name" value="FORMAMIDASE C869.04-RELATED"/>
    <property type="match status" value="1"/>
</dbReference>
<dbReference type="PANTHER" id="PTHR31891:SF1">
    <property type="entry name" value="FORMAMIDASE C869.04-RELATED"/>
    <property type="match status" value="1"/>
</dbReference>
<dbReference type="EMBL" id="AL591688">
    <property type="protein sequence ID" value="CAC46529.1"/>
    <property type="molecule type" value="Genomic_DNA"/>
</dbReference>
<accession>Q92P43</accession>
<evidence type="ECO:0000313" key="1">
    <source>
        <dbReference type="EMBL" id="CAC46529.1"/>
    </source>
</evidence>
<dbReference type="Proteomes" id="UP000001976">
    <property type="component" value="Chromosome"/>
</dbReference>
<dbReference type="Gene3D" id="3.10.28.20">
    <property type="entry name" value="Acetamidase/Formamidase-like domains"/>
    <property type="match status" value="1"/>
</dbReference>
<dbReference type="SUPFAM" id="SSF141130">
    <property type="entry name" value="Acetamidase/Formamidase-like"/>
    <property type="match status" value="1"/>
</dbReference>
<dbReference type="AlphaFoldDB" id="Q92P43"/>